<organism evidence="1 2">
    <name type="scientific">Bosea vestrisii</name>
    <dbReference type="NCBI Taxonomy" id="151416"/>
    <lineage>
        <taxon>Bacteria</taxon>
        <taxon>Pseudomonadati</taxon>
        <taxon>Pseudomonadota</taxon>
        <taxon>Alphaproteobacteria</taxon>
        <taxon>Hyphomicrobiales</taxon>
        <taxon>Boseaceae</taxon>
        <taxon>Bosea</taxon>
    </lineage>
</organism>
<reference evidence="2" key="1">
    <citation type="journal article" date="2019" name="Int. J. Syst. Evol. Microbiol.">
        <title>The Global Catalogue of Microorganisms (GCM) 10K type strain sequencing project: providing services to taxonomists for standard genome sequencing and annotation.</title>
        <authorList>
            <consortium name="The Broad Institute Genomics Platform"/>
            <consortium name="The Broad Institute Genome Sequencing Center for Infectious Disease"/>
            <person name="Wu L."/>
            <person name="Ma J."/>
        </authorList>
    </citation>
    <scope>NUCLEOTIDE SEQUENCE [LARGE SCALE GENOMIC DNA]</scope>
    <source>
        <strain evidence="2">CGMCC 1.16326</strain>
    </source>
</reference>
<dbReference type="RefSeq" id="WP_377008488.1">
    <property type="nucleotide sequence ID" value="NZ_JBHSLV010000020.1"/>
</dbReference>
<dbReference type="EMBL" id="JBHSLV010000020">
    <property type="protein sequence ID" value="MFC5393501.1"/>
    <property type="molecule type" value="Genomic_DNA"/>
</dbReference>
<evidence type="ECO:0000313" key="2">
    <source>
        <dbReference type="Proteomes" id="UP001596104"/>
    </source>
</evidence>
<accession>A0ABW0H8K2</accession>
<protein>
    <recommendedName>
        <fullName evidence="3">LysR family transcriptional regulator</fullName>
    </recommendedName>
</protein>
<name>A0ABW0H8K2_9HYPH</name>
<proteinExistence type="predicted"/>
<evidence type="ECO:0000313" key="1">
    <source>
        <dbReference type="EMBL" id="MFC5393501.1"/>
    </source>
</evidence>
<dbReference type="InterPro" id="IPR036390">
    <property type="entry name" value="WH_DNA-bd_sf"/>
</dbReference>
<dbReference type="InterPro" id="IPR036388">
    <property type="entry name" value="WH-like_DNA-bd_sf"/>
</dbReference>
<gene>
    <name evidence="1" type="ORF">ACFPPC_12710</name>
</gene>
<evidence type="ECO:0008006" key="3">
    <source>
        <dbReference type="Google" id="ProtNLM"/>
    </source>
</evidence>
<dbReference type="SUPFAM" id="SSF46785">
    <property type="entry name" value="Winged helix' DNA-binding domain"/>
    <property type="match status" value="1"/>
</dbReference>
<comment type="caution">
    <text evidence="1">The sequence shown here is derived from an EMBL/GenBank/DDBJ whole genome shotgun (WGS) entry which is preliminary data.</text>
</comment>
<dbReference type="Gene3D" id="1.10.10.10">
    <property type="entry name" value="Winged helix-like DNA-binding domain superfamily/Winged helix DNA-binding domain"/>
    <property type="match status" value="1"/>
</dbReference>
<dbReference type="Proteomes" id="UP001596104">
    <property type="component" value="Unassembled WGS sequence"/>
</dbReference>
<keyword evidence="2" id="KW-1185">Reference proteome</keyword>
<sequence>MNPIPEWQAVRISHLDLTLAWMVCRTANSDGGGAISQVASEYGLSASIVQKALDRVEDAMGGRPFFVTGGKRTSRLSDDGRRFLPKADALIEAWNATLSIGTVD</sequence>